<dbReference type="SMART" id="SM00255">
    <property type="entry name" value="TIR"/>
    <property type="match status" value="1"/>
</dbReference>
<evidence type="ECO:0000259" key="2">
    <source>
        <dbReference type="PROSITE" id="PS50104"/>
    </source>
</evidence>
<dbReference type="EMBL" id="CATNWA010018246">
    <property type="protein sequence ID" value="CAI9606218.1"/>
    <property type="molecule type" value="Genomic_DNA"/>
</dbReference>
<accession>A0ABN9GC86</accession>
<dbReference type="Pfam" id="PF13676">
    <property type="entry name" value="TIR_2"/>
    <property type="match status" value="1"/>
</dbReference>
<comment type="caution">
    <text evidence="3">The sequence shown here is derived from an EMBL/GenBank/DDBJ whole genome shotgun (WGS) entry which is preliminary data.</text>
</comment>
<organism evidence="3 4">
    <name type="scientific">Staurois parvus</name>
    <dbReference type="NCBI Taxonomy" id="386267"/>
    <lineage>
        <taxon>Eukaryota</taxon>
        <taxon>Metazoa</taxon>
        <taxon>Chordata</taxon>
        <taxon>Craniata</taxon>
        <taxon>Vertebrata</taxon>
        <taxon>Euteleostomi</taxon>
        <taxon>Amphibia</taxon>
        <taxon>Batrachia</taxon>
        <taxon>Anura</taxon>
        <taxon>Neobatrachia</taxon>
        <taxon>Ranoidea</taxon>
        <taxon>Ranidae</taxon>
        <taxon>Staurois</taxon>
    </lineage>
</organism>
<feature type="domain" description="TIR" evidence="2">
    <location>
        <begin position="44"/>
        <end position="174"/>
    </location>
</feature>
<feature type="compositionally biased region" description="Pro residues" evidence="1">
    <location>
        <begin position="9"/>
        <end position="19"/>
    </location>
</feature>
<proteinExistence type="predicted"/>
<dbReference type="InterPro" id="IPR035897">
    <property type="entry name" value="Toll_tir_struct_dom_sf"/>
</dbReference>
<protein>
    <recommendedName>
        <fullName evidence="2">TIR domain-containing protein</fullName>
    </recommendedName>
</protein>
<sequence>MGGNESKPTPTPSYNPPRPVKTRSTIPAPERVPVWPKNSARWQKLYDVYICSSEKDISYANELLLYLQKQPESLRCFLPMRDMNPGGAIPTEITDGAENSHCWIMLLTSSSISDPWCQYQMHQFLSLAPHGNGRLIPILVKLPFQQYPKELRHMFAYKDCQGDQKVFELLRKAIVTCKYGIQRIFLLFRS</sequence>
<dbReference type="PANTHER" id="PTHR22662:SF0">
    <property type="entry name" value="TOLL_INTERLEUKIN-1 RECEPTOR DOMAIN-CONTAINING ADAPTER PROTEIN"/>
    <property type="match status" value="1"/>
</dbReference>
<gene>
    <name evidence="3" type="ORF">SPARVUS_LOCUS13736130</name>
</gene>
<evidence type="ECO:0000313" key="3">
    <source>
        <dbReference type="EMBL" id="CAI9606218.1"/>
    </source>
</evidence>
<reference evidence="3" key="1">
    <citation type="submission" date="2023-05" db="EMBL/GenBank/DDBJ databases">
        <authorList>
            <person name="Stuckert A."/>
        </authorList>
    </citation>
    <scope>NUCLEOTIDE SEQUENCE</scope>
</reference>
<feature type="region of interest" description="Disordered" evidence="1">
    <location>
        <begin position="1"/>
        <end position="29"/>
    </location>
</feature>
<evidence type="ECO:0000256" key="1">
    <source>
        <dbReference type="SAM" id="MobiDB-lite"/>
    </source>
</evidence>
<dbReference type="PROSITE" id="PS50104">
    <property type="entry name" value="TIR"/>
    <property type="match status" value="1"/>
</dbReference>
<dbReference type="InterPro" id="IPR000157">
    <property type="entry name" value="TIR_dom"/>
</dbReference>
<dbReference type="InterPro" id="IPR017279">
    <property type="entry name" value="Tol-interleuk_rcpt_adapt_Tirap"/>
</dbReference>
<dbReference type="SUPFAM" id="SSF52200">
    <property type="entry name" value="Toll/Interleukin receptor TIR domain"/>
    <property type="match status" value="1"/>
</dbReference>
<dbReference type="PANTHER" id="PTHR22662">
    <property type="entry name" value="TIRAP"/>
    <property type="match status" value="1"/>
</dbReference>
<evidence type="ECO:0000313" key="4">
    <source>
        <dbReference type="Proteomes" id="UP001162483"/>
    </source>
</evidence>
<dbReference type="Proteomes" id="UP001162483">
    <property type="component" value="Unassembled WGS sequence"/>
</dbReference>
<dbReference type="Gene3D" id="3.40.50.10140">
    <property type="entry name" value="Toll/interleukin-1 receptor homology (TIR) domain"/>
    <property type="match status" value="1"/>
</dbReference>
<name>A0ABN9GC86_9NEOB</name>
<keyword evidence="4" id="KW-1185">Reference proteome</keyword>